<gene>
    <name evidence="1" type="ORF">EDB81DRAFT_885699</name>
</gene>
<evidence type="ECO:0000313" key="1">
    <source>
        <dbReference type="EMBL" id="KAH7141007.1"/>
    </source>
</evidence>
<accession>A0A9P9EP30</accession>
<dbReference type="AlphaFoldDB" id="A0A9P9EP30"/>
<name>A0A9P9EP30_9HYPO</name>
<organism evidence="1 2">
    <name type="scientific">Dactylonectria macrodidyma</name>
    <dbReference type="NCBI Taxonomy" id="307937"/>
    <lineage>
        <taxon>Eukaryota</taxon>
        <taxon>Fungi</taxon>
        <taxon>Dikarya</taxon>
        <taxon>Ascomycota</taxon>
        <taxon>Pezizomycotina</taxon>
        <taxon>Sordariomycetes</taxon>
        <taxon>Hypocreomycetidae</taxon>
        <taxon>Hypocreales</taxon>
        <taxon>Nectriaceae</taxon>
        <taxon>Dactylonectria</taxon>
    </lineage>
</organism>
<evidence type="ECO:0000313" key="2">
    <source>
        <dbReference type="Proteomes" id="UP000738349"/>
    </source>
</evidence>
<reference evidence="1" key="1">
    <citation type="journal article" date="2021" name="Nat. Commun.">
        <title>Genetic determinants of endophytism in the Arabidopsis root mycobiome.</title>
        <authorList>
            <person name="Mesny F."/>
            <person name="Miyauchi S."/>
            <person name="Thiergart T."/>
            <person name="Pickel B."/>
            <person name="Atanasova L."/>
            <person name="Karlsson M."/>
            <person name="Huettel B."/>
            <person name="Barry K.W."/>
            <person name="Haridas S."/>
            <person name="Chen C."/>
            <person name="Bauer D."/>
            <person name="Andreopoulos W."/>
            <person name="Pangilinan J."/>
            <person name="LaButti K."/>
            <person name="Riley R."/>
            <person name="Lipzen A."/>
            <person name="Clum A."/>
            <person name="Drula E."/>
            <person name="Henrissat B."/>
            <person name="Kohler A."/>
            <person name="Grigoriev I.V."/>
            <person name="Martin F.M."/>
            <person name="Hacquard S."/>
        </authorList>
    </citation>
    <scope>NUCLEOTIDE SEQUENCE</scope>
    <source>
        <strain evidence="1">MPI-CAGE-AT-0147</strain>
    </source>
</reference>
<comment type="caution">
    <text evidence="1">The sequence shown here is derived from an EMBL/GenBank/DDBJ whole genome shotgun (WGS) entry which is preliminary data.</text>
</comment>
<keyword evidence="2" id="KW-1185">Reference proteome</keyword>
<sequence length="170" mass="18352">MRSAVPLDTKPSRTGLGTFFRSTVMVQLPVWPMQLSDKLYESHLVIKLIVDDNFPEYAIELLGTPILKDMPPALWGEKTNTPDAAVNQPLIQHVAGYNVTVKARESSKEPPDISLDGYNAVNVGEGANIEPIPPVEALEGDGGLVITGSGVRNEISQLVILELGPPKINS</sequence>
<dbReference type="EMBL" id="JAGMUV010000011">
    <property type="protein sequence ID" value="KAH7141007.1"/>
    <property type="molecule type" value="Genomic_DNA"/>
</dbReference>
<dbReference type="Proteomes" id="UP000738349">
    <property type="component" value="Unassembled WGS sequence"/>
</dbReference>
<proteinExistence type="predicted"/>
<protein>
    <submittedName>
        <fullName evidence="1">Uncharacterized protein</fullName>
    </submittedName>
</protein>